<feature type="region of interest" description="Disordered" evidence="1">
    <location>
        <begin position="1"/>
        <end position="63"/>
    </location>
</feature>
<dbReference type="AlphaFoldDB" id="A0A7K0DLS9"/>
<dbReference type="EMBL" id="WEGI01000003">
    <property type="protein sequence ID" value="MQY25774.1"/>
    <property type="molecule type" value="Genomic_DNA"/>
</dbReference>
<dbReference type="RefSeq" id="WP_153339667.1">
    <property type="nucleotide sequence ID" value="NZ_WEGI01000003.1"/>
</dbReference>
<dbReference type="Pfam" id="PF13379">
    <property type="entry name" value="NMT1_2"/>
    <property type="match status" value="1"/>
</dbReference>
<protein>
    <recommendedName>
        <fullName evidence="5">ABC transporter substrate-binding protein</fullName>
    </recommendedName>
</protein>
<accession>A0A7K0DLS9</accession>
<feature type="transmembrane region" description="Helical" evidence="2">
    <location>
        <begin position="70"/>
        <end position="90"/>
    </location>
</feature>
<sequence length="396" mass="41303">MSTSSQPPRSDDEHPETGAGAAAPEPTEPAAANHEAVEPESASAATAPDEEEDLGSPEEPAGPALSRRKLLAGAGVAAAVVAGGGLAGWLTTRRTPGSGKVNRALKIGYGGGVCEAPLYVAYQEKIFEKHGLDVQIVKTGGDEIKDAVGAGKLDGAPGIFFSWLKPIEQGIDAKLATGLHEGCLRIAVPTDSPIKTVADLRNKPIGVAAIGDSAMSFFSLDLLDAGINPSQDVEWKVYPGDQLGDALAKGEIVAIAGSDPNALLPTLKGKARELTNNTQGANREQFCCATAINGRLLREEPDIARALVTAWAEGSRWAGANVTQTAALEVANKYVAADQSIIEATLKTYGFDPSAARLRGALEPGIEKFAKTGYLDRKTDPRSLADKVYVDLGLTW</sequence>
<keyword evidence="4" id="KW-1185">Reference proteome</keyword>
<dbReference type="PROSITE" id="PS51318">
    <property type="entry name" value="TAT"/>
    <property type="match status" value="1"/>
</dbReference>
<evidence type="ECO:0000256" key="2">
    <source>
        <dbReference type="SAM" id="Phobius"/>
    </source>
</evidence>
<keyword evidence="2" id="KW-0812">Transmembrane</keyword>
<organism evidence="3 4">
    <name type="scientific">Nocardia aurantia</name>
    <dbReference type="NCBI Taxonomy" id="2585199"/>
    <lineage>
        <taxon>Bacteria</taxon>
        <taxon>Bacillati</taxon>
        <taxon>Actinomycetota</taxon>
        <taxon>Actinomycetes</taxon>
        <taxon>Mycobacteriales</taxon>
        <taxon>Nocardiaceae</taxon>
        <taxon>Nocardia</taxon>
    </lineage>
</organism>
<evidence type="ECO:0000256" key="1">
    <source>
        <dbReference type="SAM" id="MobiDB-lite"/>
    </source>
</evidence>
<comment type="caution">
    <text evidence="3">The sequence shown here is derived from an EMBL/GenBank/DDBJ whole genome shotgun (WGS) entry which is preliminary data.</text>
</comment>
<reference evidence="3 4" key="1">
    <citation type="submission" date="2019-10" db="EMBL/GenBank/DDBJ databases">
        <title>Nocardia macrotermitis sp. nov. and Nocardia aurantia sp. nov., isolated from the gut of fungus growing-termite Macrotermes natalensis.</title>
        <authorList>
            <person name="Benndorf R."/>
            <person name="Schwitalla J."/>
            <person name="Martin K."/>
            <person name="De Beer W."/>
            <person name="Kaster A.-K."/>
            <person name="Vollmers J."/>
            <person name="Poulsen M."/>
            <person name="Beemelmanns C."/>
        </authorList>
    </citation>
    <scope>NUCLEOTIDE SEQUENCE [LARGE SCALE GENOMIC DNA]</scope>
    <source>
        <strain evidence="3 4">RB56</strain>
    </source>
</reference>
<evidence type="ECO:0000313" key="4">
    <source>
        <dbReference type="Proteomes" id="UP000431401"/>
    </source>
</evidence>
<keyword evidence="2" id="KW-1133">Transmembrane helix</keyword>
<gene>
    <name evidence="3" type="ORF">NRB56_13330</name>
</gene>
<dbReference type="Proteomes" id="UP000431401">
    <property type="component" value="Unassembled WGS sequence"/>
</dbReference>
<dbReference type="PANTHER" id="PTHR30024">
    <property type="entry name" value="ALIPHATIC SULFONATES-BINDING PROTEIN-RELATED"/>
    <property type="match status" value="1"/>
</dbReference>
<feature type="compositionally biased region" description="Low complexity" evidence="1">
    <location>
        <begin position="17"/>
        <end position="34"/>
    </location>
</feature>
<dbReference type="PANTHER" id="PTHR30024:SF21">
    <property type="entry name" value="ABC TRANSPORTER SUBSTRATE-BINDING PROTEIN"/>
    <property type="match status" value="1"/>
</dbReference>
<dbReference type="Gene3D" id="3.40.190.10">
    <property type="entry name" value="Periplasmic binding protein-like II"/>
    <property type="match status" value="2"/>
</dbReference>
<dbReference type="OrthoDB" id="506623at2"/>
<evidence type="ECO:0008006" key="5">
    <source>
        <dbReference type="Google" id="ProtNLM"/>
    </source>
</evidence>
<evidence type="ECO:0000313" key="3">
    <source>
        <dbReference type="EMBL" id="MQY25774.1"/>
    </source>
</evidence>
<keyword evidence="2" id="KW-0472">Membrane</keyword>
<dbReference type="InterPro" id="IPR006311">
    <property type="entry name" value="TAT_signal"/>
</dbReference>
<name>A0A7K0DLS9_9NOCA</name>
<dbReference type="SUPFAM" id="SSF53850">
    <property type="entry name" value="Periplasmic binding protein-like II"/>
    <property type="match status" value="1"/>
</dbReference>
<proteinExistence type="predicted"/>